<dbReference type="AlphaFoldDB" id="A0A399RGR3"/>
<dbReference type="EMBL" id="QWGA01000006">
    <property type="protein sequence ID" value="RIJ29654.1"/>
    <property type="molecule type" value="Genomic_DNA"/>
</dbReference>
<organism evidence="1 2">
    <name type="scientific">Henriciella algicola</name>
    <dbReference type="NCBI Taxonomy" id="1608422"/>
    <lineage>
        <taxon>Bacteria</taxon>
        <taxon>Pseudomonadati</taxon>
        <taxon>Pseudomonadota</taxon>
        <taxon>Alphaproteobacteria</taxon>
        <taxon>Hyphomonadales</taxon>
        <taxon>Hyphomonadaceae</taxon>
        <taxon>Henriciella</taxon>
    </lineage>
</organism>
<accession>A0A399RGR3</accession>
<dbReference type="InterPro" id="IPR019613">
    <property type="entry name" value="DUF4198"/>
</dbReference>
<keyword evidence="2" id="KW-1185">Reference proteome</keyword>
<sequence>MPGASRWLDASAGASNAPAVATANAAIETWVSFILAFPLEENCLAPFRVRRGDSYELERFGGASAQKTFQRRHLDQNYGWLHPFHLAGRNCLEFWRRPIMRRMISLSLFAAAVTAGAANAHDFWVQPETFVPEESVELRLSFFVGHGSDKSDWPVRPHRIVGFQSFGSDGLQNQVRGAESLTGELSVMLENVGQHLILVETTNSFSELVAGEFNDYAEEEGIRPIILDRAANRTEDRPGKELYSRRGKALVQVGCPEMSDVWSKELGLTLEVIPGADPVEWDEGDAMLIKVHYHGAPVSGATLHITDLDDETVHFSAETDAEGKVDISASLTEGRWLVHTVWAEAAAGLLEDADYQTIFSSLTFDTQSPCPS</sequence>
<name>A0A399RGR3_9PROT</name>
<comment type="caution">
    <text evidence="1">The sequence shown here is derived from an EMBL/GenBank/DDBJ whole genome shotgun (WGS) entry which is preliminary data.</text>
</comment>
<reference evidence="1 2" key="1">
    <citation type="submission" date="2018-08" db="EMBL/GenBank/DDBJ databases">
        <title>Henriciella mobilis sp. nov., isolated from seawater.</title>
        <authorList>
            <person name="Cheng H."/>
            <person name="Wu Y.-H."/>
            <person name="Xu X.-W."/>
            <person name="Guo L.-L."/>
        </authorList>
    </citation>
    <scope>NUCLEOTIDE SEQUENCE [LARGE SCALE GENOMIC DNA]</scope>
    <source>
        <strain evidence="1 2">CCUG67844</strain>
    </source>
</reference>
<dbReference type="OrthoDB" id="581894at2"/>
<dbReference type="Proteomes" id="UP000265845">
    <property type="component" value="Unassembled WGS sequence"/>
</dbReference>
<gene>
    <name evidence="1" type="ORF">D1222_09350</name>
</gene>
<evidence type="ECO:0000313" key="1">
    <source>
        <dbReference type="EMBL" id="RIJ29654.1"/>
    </source>
</evidence>
<protein>
    <submittedName>
        <fullName evidence="1">DUF4198 domain-containing protein</fullName>
    </submittedName>
</protein>
<proteinExistence type="predicted"/>
<evidence type="ECO:0000313" key="2">
    <source>
        <dbReference type="Proteomes" id="UP000265845"/>
    </source>
</evidence>
<dbReference type="Pfam" id="PF10670">
    <property type="entry name" value="DUF4198"/>
    <property type="match status" value="1"/>
</dbReference>